<reference evidence="1" key="1">
    <citation type="submission" date="2017-08" db="EMBL/GenBank/DDBJ databases">
        <title>Assembly of the North American Bullfrog Genome.</title>
        <authorList>
            <person name="Warren R.L."/>
            <person name="Vandervalk B.P."/>
            <person name="Kucuk E."/>
            <person name="Birol I."/>
            <person name="Helbing C."/>
            <person name="Pandoh P."/>
            <person name="Behsaz B."/>
            <person name="Mohamadi H."/>
            <person name="Chu J."/>
            <person name="Jackman S."/>
            <person name="Hammond S.A."/>
            <person name="Veldhoen N."/>
            <person name="Kirk H."/>
            <person name="Zhao Y."/>
            <person name="Coope R."/>
            <person name="Pleasance S."/>
            <person name="Moore R."/>
            <person name="Holt R."/>
        </authorList>
    </citation>
    <scope>NUCLEOTIDE SEQUENCE</scope>
    <source>
        <strain evidence="1">Bruno</strain>
        <tissue evidence="1">Liver</tissue>
    </source>
</reference>
<name>A0A2G9RPK7_AQUCT</name>
<dbReference type="InterPro" id="IPR011009">
    <property type="entry name" value="Kinase-like_dom_sf"/>
</dbReference>
<sequence>MGSLFPFIRNSRSVMSLGRTEKCLVYIGSSASPHRNRGLLADIEFAGPTGTLLRRACAHYPAFTEGRTEPFHTGADLVSRMLHVDPHRRLTARQVMHHEWITKRDLLPQSHLNRQDAQLVKGAMAATYSALNSSKPTPQLQPIKSSILAQRRVKKLPSTTL</sequence>
<dbReference type="OrthoDB" id="40902at2759"/>
<dbReference type="SUPFAM" id="SSF56112">
    <property type="entry name" value="Protein kinase-like (PK-like)"/>
    <property type="match status" value="1"/>
</dbReference>
<gene>
    <name evidence="1" type="ORF">AB205_0062580</name>
</gene>
<dbReference type="Gene3D" id="1.10.510.10">
    <property type="entry name" value="Transferase(Phosphotransferase) domain 1"/>
    <property type="match status" value="1"/>
</dbReference>
<protein>
    <recommendedName>
        <fullName evidence="2">Protein kinase domain-containing protein</fullName>
    </recommendedName>
</protein>
<dbReference type="EMBL" id="KV936469">
    <property type="protein sequence ID" value="PIO29133.1"/>
    <property type="molecule type" value="Genomic_DNA"/>
</dbReference>
<dbReference type="AlphaFoldDB" id="A0A2G9RPK7"/>
<proteinExistence type="predicted"/>
<accession>A0A2G9RPK7</accession>
<organism evidence="1">
    <name type="scientific">Aquarana catesbeiana</name>
    <name type="common">American bullfrog</name>
    <name type="synonym">Rana catesbeiana</name>
    <dbReference type="NCBI Taxonomy" id="8400"/>
    <lineage>
        <taxon>Eukaryota</taxon>
        <taxon>Metazoa</taxon>
        <taxon>Chordata</taxon>
        <taxon>Craniata</taxon>
        <taxon>Vertebrata</taxon>
        <taxon>Euteleostomi</taxon>
        <taxon>Amphibia</taxon>
        <taxon>Batrachia</taxon>
        <taxon>Anura</taxon>
        <taxon>Neobatrachia</taxon>
        <taxon>Ranoidea</taxon>
        <taxon>Ranidae</taxon>
        <taxon>Aquarana</taxon>
    </lineage>
</organism>
<evidence type="ECO:0000313" key="1">
    <source>
        <dbReference type="EMBL" id="PIO29133.1"/>
    </source>
</evidence>
<evidence type="ECO:0008006" key="2">
    <source>
        <dbReference type="Google" id="ProtNLM"/>
    </source>
</evidence>